<evidence type="ECO:0000256" key="5">
    <source>
        <dbReference type="ARBA" id="ARBA00023267"/>
    </source>
</evidence>
<reference evidence="9" key="1">
    <citation type="submission" date="2022-09" db="EMBL/GenBank/DDBJ databases">
        <title>Comparative genomics and taxonomic characterization of three novel marine species of genus Reichenbachiella exhibiting antioxidant and polysaccharide degradation activities.</title>
        <authorList>
            <person name="Muhammad N."/>
            <person name="Lee Y.-J."/>
            <person name="Ko J."/>
            <person name="Kim S.-G."/>
        </authorList>
    </citation>
    <scope>NUCLEOTIDE SEQUENCE</scope>
    <source>
        <strain evidence="9">BKB1-1</strain>
    </source>
</reference>
<dbReference type="EC" id="6.3.4.14" evidence="9"/>
<dbReference type="PROSITE" id="PS50979">
    <property type="entry name" value="BC"/>
    <property type="match status" value="1"/>
</dbReference>
<dbReference type="InterPro" id="IPR016185">
    <property type="entry name" value="PreATP-grasp_dom_sf"/>
</dbReference>
<dbReference type="InterPro" id="IPR011054">
    <property type="entry name" value="Rudment_hybrid_motif"/>
</dbReference>
<evidence type="ECO:0000259" key="8">
    <source>
        <dbReference type="PROSITE" id="PS50979"/>
    </source>
</evidence>
<evidence type="ECO:0000313" key="9">
    <source>
        <dbReference type="EMBL" id="UXP31904.1"/>
    </source>
</evidence>
<dbReference type="EMBL" id="CP106679">
    <property type="protein sequence ID" value="UXP31904.1"/>
    <property type="molecule type" value="Genomic_DNA"/>
</dbReference>
<protein>
    <submittedName>
        <fullName evidence="9">Acetyl-CoA carboxylase biotin carboxylase subunit</fullName>
        <ecNumber evidence="9">6.3.4.14</ecNumber>
    </submittedName>
</protein>
<dbReference type="Proteomes" id="UP001065174">
    <property type="component" value="Chromosome"/>
</dbReference>
<dbReference type="SUPFAM" id="SSF56059">
    <property type="entry name" value="Glutathione synthetase ATP-binding domain-like"/>
    <property type="match status" value="1"/>
</dbReference>
<dbReference type="SMART" id="SM00878">
    <property type="entry name" value="Biotin_carb_C"/>
    <property type="match status" value="1"/>
</dbReference>
<evidence type="ECO:0000259" key="7">
    <source>
        <dbReference type="PROSITE" id="PS50975"/>
    </source>
</evidence>
<feature type="domain" description="Biotin carboxylation" evidence="8">
    <location>
        <begin position="3"/>
        <end position="448"/>
    </location>
</feature>
<dbReference type="PROSITE" id="PS50975">
    <property type="entry name" value="ATP_GRASP"/>
    <property type="match status" value="1"/>
</dbReference>
<gene>
    <name evidence="9" type="primary">accC</name>
    <name evidence="9" type="ORF">N6H18_16280</name>
</gene>
<feature type="domain" description="ATP-grasp" evidence="7">
    <location>
        <begin position="122"/>
        <end position="319"/>
    </location>
</feature>
<dbReference type="InterPro" id="IPR005482">
    <property type="entry name" value="Biotin_COase_C"/>
</dbReference>
<evidence type="ECO:0000256" key="2">
    <source>
        <dbReference type="ARBA" id="ARBA00022741"/>
    </source>
</evidence>
<dbReference type="PROSITE" id="PS00866">
    <property type="entry name" value="CPSASE_1"/>
    <property type="match status" value="1"/>
</dbReference>
<dbReference type="InterPro" id="IPR011761">
    <property type="entry name" value="ATP-grasp"/>
</dbReference>
<dbReference type="PANTHER" id="PTHR18866">
    <property type="entry name" value="CARBOXYLASE:PYRUVATE/ACETYL-COA/PROPIONYL-COA CARBOXYLASE"/>
    <property type="match status" value="1"/>
</dbReference>
<name>A0ABY6CQ40_9BACT</name>
<evidence type="ECO:0000313" key="10">
    <source>
        <dbReference type="Proteomes" id="UP001065174"/>
    </source>
</evidence>
<dbReference type="Gene3D" id="3.30.470.20">
    <property type="entry name" value="ATP-grasp fold, B domain"/>
    <property type="match status" value="1"/>
</dbReference>
<keyword evidence="2 6" id="KW-0547">Nucleotide-binding</keyword>
<dbReference type="InterPro" id="IPR005481">
    <property type="entry name" value="BC-like_N"/>
</dbReference>
<evidence type="ECO:0000256" key="3">
    <source>
        <dbReference type="ARBA" id="ARBA00022840"/>
    </source>
</evidence>
<proteinExistence type="predicted"/>
<sequence length="493" mass="54114">MKKFKKILVANRGEIALRIMRSAKEMKISTLAVYSTAERNSPHVSFADEAVCIGEPAAAKSYLNIDKIVEVCLEHDVDAVHPGYGFLSENPLFARALEDNGIVLIGPSPHSMKLMGDKLTSKQLMEKYAVPMVPGVNEAVADVKEAKRVASDIGYPVMIKASAGGGGKGMRVINSEDELESMMARAISEAATSFGNDAVFIEKYVSNPRHIEIQVLADSHGNTVHLFERECSIQRRHQKLIEEAPSSVLTHEKRMEMGAAAVIAAKACDYVGAGTVEFMVDSAMNFYFLEMNTRLQVEHCVTEEITGIDLVKEQVKIAQGGMLSFTQEDLKIHGHAIEVRVCAEDPSNNFLPSTGQLTLYQRPQGVGVRVDDGYEQGMTVAMHYDPMIGKLICKAATRDEVIDRMIRAIEDFKIGGVETTLGFCKFAINHPAFRSGQFDTGFVSKHFDPAALEEDFAEKNALAAIVAVKVLQKQKEASLPVNQKSAGWQSRRS</sequence>
<dbReference type="Pfam" id="PF02785">
    <property type="entry name" value="Biotin_carb_C"/>
    <property type="match status" value="1"/>
</dbReference>
<dbReference type="SUPFAM" id="SSF51246">
    <property type="entry name" value="Rudiment single hybrid motif"/>
    <property type="match status" value="1"/>
</dbReference>
<dbReference type="PANTHER" id="PTHR18866:SF33">
    <property type="entry name" value="METHYLCROTONOYL-COA CARBOXYLASE SUBUNIT ALPHA, MITOCHONDRIAL-RELATED"/>
    <property type="match status" value="1"/>
</dbReference>
<organism evidence="9 10">
    <name type="scientific">Reichenbachiella agarivorans</name>
    <dbReference type="NCBI Taxonomy" id="2979464"/>
    <lineage>
        <taxon>Bacteria</taxon>
        <taxon>Pseudomonadati</taxon>
        <taxon>Bacteroidota</taxon>
        <taxon>Cytophagia</taxon>
        <taxon>Cytophagales</taxon>
        <taxon>Reichenbachiellaceae</taxon>
        <taxon>Reichenbachiella</taxon>
    </lineage>
</organism>
<dbReference type="NCBIfam" id="NF006367">
    <property type="entry name" value="PRK08591.1"/>
    <property type="match status" value="1"/>
</dbReference>
<keyword evidence="4" id="KW-0460">Magnesium</keyword>
<dbReference type="PROSITE" id="PS00867">
    <property type="entry name" value="CPSASE_2"/>
    <property type="match status" value="1"/>
</dbReference>
<dbReference type="NCBIfam" id="TIGR00514">
    <property type="entry name" value="accC"/>
    <property type="match status" value="1"/>
</dbReference>
<keyword evidence="5" id="KW-0092">Biotin</keyword>
<dbReference type="RefSeq" id="WP_262309343.1">
    <property type="nucleotide sequence ID" value="NZ_CP106679.1"/>
</dbReference>
<keyword evidence="10" id="KW-1185">Reference proteome</keyword>
<accession>A0ABY6CQ40</accession>
<keyword evidence="1 9" id="KW-0436">Ligase</keyword>
<dbReference type="Pfam" id="PF02786">
    <property type="entry name" value="CPSase_L_D2"/>
    <property type="match status" value="1"/>
</dbReference>
<dbReference type="InterPro" id="IPR011764">
    <property type="entry name" value="Biotin_carboxylation_dom"/>
</dbReference>
<dbReference type="Pfam" id="PF00289">
    <property type="entry name" value="Biotin_carb_N"/>
    <property type="match status" value="1"/>
</dbReference>
<dbReference type="InterPro" id="IPR005479">
    <property type="entry name" value="CPAse_ATP-bd"/>
</dbReference>
<evidence type="ECO:0000256" key="1">
    <source>
        <dbReference type="ARBA" id="ARBA00022598"/>
    </source>
</evidence>
<evidence type="ECO:0000256" key="6">
    <source>
        <dbReference type="PROSITE-ProRule" id="PRU00409"/>
    </source>
</evidence>
<dbReference type="GO" id="GO:0004075">
    <property type="term" value="F:biotin carboxylase activity"/>
    <property type="evidence" value="ECO:0007669"/>
    <property type="project" value="UniProtKB-EC"/>
</dbReference>
<keyword evidence="3 6" id="KW-0067">ATP-binding</keyword>
<dbReference type="InterPro" id="IPR050856">
    <property type="entry name" value="Biotin_carboxylase_complex"/>
</dbReference>
<dbReference type="InterPro" id="IPR004549">
    <property type="entry name" value="Acetyl_CoA_COase_biotin_COase"/>
</dbReference>
<dbReference type="SUPFAM" id="SSF52440">
    <property type="entry name" value="PreATP-grasp domain"/>
    <property type="match status" value="1"/>
</dbReference>
<evidence type="ECO:0000256" key="4">
    <source>
        <dbReference type="ARBA" id="ARBA00022842"/>
    </source>
</evidence>